<name>A0A8S5Q0A1_9CAUD</name>
<evidence type="ECO:0000313" key="1">
    <source>
        <dbReference type="EMBL" id="DAE12179.1"/>
    </source>
</evidence>
<accession>A0A8S5Q0A1</accession>
<protein>
    <submittedName>
        <fullName evidence="1">Uncharacterized protein</fullName>
    </submittedName>
</protein>
<reference evidence="1" key="1">
    <citation type="journal article" date="2021" name="Proc. Natl. Acad. Sci. U.S.A.">
        <title>A Catalog of Tens of Thousands of Viruses from Human Metagenomes Reveals Hidden Associations with Chronic Diseases.</title>
        <authorList>
            <person name="Tisza M.J."/>
            <person name="Buck C.B."/>
        </authorList>
    </citation>
    <scope>NUCLEOTIDE SEQUENCE</scope>
    <source>
        <strain evidence="1">CtMOb8</strain>
    </source>
</reference>
<proteinExistence type="predicted"/>
<dbReference type="EMBL" id="BK015544">
    <property type="protein sequence ID" value="DAE12179.1"/>
    <property type="molecule type" value="Genomic_DNA"/>
</dbReference>
<organism evidence="1">
    <name type="scientific">Siphoviridae sp. ctMOb8</name>
    <dbReference type="NCBI Taxonomy" id="2825460"/>
    <lineage>
        <taxon>Viruses</taxon>
        <taxon>Duplodnaviria</taxon>
        <taxon>Heunggongvirae</taxon>
        <taxon>Uroviricota</taxon>
        <taxon>Caudoviricetes</taxon>
    </lineage>
</organism>
<sequence length="163" mass="18258">MRTTNKCRELFLDGITDVMFYPKDSCVFPIPFSMAQVLYINDCKLPDEPTLRLAMSGEDFVIVENLSVKVTLSKQGNGTIYTYDISANVVDGGENVREAYRSMRGKDYYVVLRKEDGSLQLCYSLPHTFGMGGTLTNSQTELARTFTATTQALSEPIPITLRE</sequence>